<gene>
    <name evidence="3" type="ORF">B9N55_08210</name>
</gene>
<sequence>MKNKFLKMLSLSLMLIFALTACQSNDKSKETTSKETTKTEEKTEGAKKFEGKTLNVVATSDKYVKLFDKFTEKTGAKVEFLSMSSGEVLSRAKAEGKAMADVWFGGGIDAFMKAKSDDMLEKYESEALKQIPDDYKDKDGYWLSKGITVVGFLANNDVLKSKNLEVPKTWDELADPKYKGEVIMSDPSISGTNYAAVKGLLDKYGEEKGWDYLSKLNDNISFYGKRGKDPQEKTAAGEFGIGIIPVDKSAFDKAKDNNLTVVYPEDGIPWVPEGVAIFKNSPNTEVAKAFIDFMLEDESLQMLAEIDGKDSNQMVKDGIKGLDLGLKKENLIKQDLSTFGEKREAILNKFSEFVKSK</sequence>
<dbReference type="InterPro" id="IPR026045">
    <property type="entry name" value="Ferric-bd"/>
</dbReference>
<dbReference type="PIRSF" id="PIRSF002825">
    <property type="entry name" value="CfbpA"/>
    <property type="match status" value="1"/>
</dbReference>
<dbReference type="AlphaFoldDB" id="A0A233VGT0"/>
<dbReference type="GO" id="GO:0030975">
    <property type="term" value="F:thiamine binding"/>
    <property type="evidence" value="ECO:0007669"/>
    <property type="project" value="TreeGrafter"/>
</dbReference>
<dbReference type="PANTHER" id="PTHR30006:SF2">
    <property type="entry name" value="ABC TRANSPORTER SUBSTRATE-BINDING PROTEIN"/>
    <property type="match status" value="1"/>
</dbReference>
<dbReference type="Proteomes" id="UP000215546">
    <property type="component" value="Unassembled WGS sequence"/>
</dbReference>
<keyword evidence="1 2" id="KW-0732">Signal</keyword>
<feature type="signal peptide" evidence="2">
    <location>
        <begin position="1"/>
        <end position="24"/>
    </location>
</feature>
<dbReference type="Gene3D" id="3.40.190.10">
    <property type="entry name" value="Periplasmic binding protein-like II"/>
    <property type="match status" value="2"/>
</dbReference>
<reference evidence="4" key="1">
    <citation type="submission" date="2017-04" db="EMBL/GenBank/DDBJ databases">
        <title>Finegoldia magna isolated from orthopedic joint implant-associated infections.</title>
        <authorList>
            <person name="Bjorklund S."/>
            <person name="Bruggemann H."/>
            <person name="Jensen A."/>
            <person name="Hellmark B."/>
            <person name="Soderquist B."/>
        </authorList>
    </citation>
    <scope>NUCLEOTIDE SEQUENCE [LARGE SCALE GENOMIC DNA]</scope>
    <source>
        <strain evidence="4">12T273</strain>
    </source>
</reference>
<dbReference type="GO" id="GO:0030288">
    <property type="term" value="C:outer membrane-bounded periplasmic space"/>
    <property type="evidence" value="ECO:0007669"/>
    <property type="project" value="TreeGrafter"/>
</dbReference>
<dbReference type="CDD" id="cd13544">
    <property type="entry name" value="PBP2_Fbp_like_1"/>
    <property type="match status" value="1"/>
</dbReference>
<proteinExistence type="predicted"/>
<evidence type="ECO:0000313" key="4">
    <source>
        <dbReference type="Proteomes" id="UP000215546"/>
    </source>
</evidence>
<dbReference type="SUPFAM" id="SSF53850">
    <property type="entry name" value="Periplasmic binding protein-like II"/>
    <property type="match status" value="1"/>
</dbReference>
<dbReference type="GO" id="GO:0015888">
    <property type="term" value="P:thiamine transport"/>
    <property type="evidence" value="ECO:0007669"/>
    <property type="project" value="TreeGrafter"/>
</dbReference>
<evidence type="ECO:0000313" key="3">
    <source>
        <dbReference type="EMBL" id="OXZ31606.1"/>
    </source>
</evidence>
<protein>
    <submittedName>
        <fullName evidence="3">ABC transporter substrate-binding protein</fullName>
    </submittedName>
</protein>
<dbReference type="PROSITE" id="PS51257">
    <property type="entry name" value="PROKAR_LIPOPROTEIN"/>
    <property type="match status" value="1"/>
</dbReference>
<dbReference type="EMBL" id="NDYE01000016">
    <property type="protein sequence ID" value="OXZ31606.1"/>
    <property type="molecule type" value="Genomic_DNA"/>
</dbReference>
<name>A0A233VGT0_FINMA</name>
<evidence type="ECO:0000256" key="1">
    <source>
        <dbReference type="ARBA" id="ARBA00022729"/>
    </source>
</evidence>
<dbReference type="Pfam" id="PF13343">
    <property type="entry name" value="SBP_bac_6"/>
    <property type="match status" value="1"/>
</dbReference>
<accession>A0A233VGT0</accession>
<evidence type="ECO:0000256" key="2">
    <source>
        <dbReference type="SAM" id="SignalP"/>
    </source>
</evidence>
<dbReference type="GO" id="GO:0030976">
    <property type="term" value="F:thiamine pyrophosphate binding"/>
    <property type="evidence" value="ECO:0007669"/>
    <property type="project" value="TreeGrafter"/>
</dbReference>
<feature type="chain" id="PRO_5038642658" evidence="2">
    <location>
        <begin position="25"/>
        <end position="357"/>
    </location>
</feature>
<comment type="caution">
    <text evidence="3">The sequence shown here is derived from an EMBL/GenBank/DDBJ whole genome shotgun (WGS) entry which is preliminary data.</text>
</comment>
<dbReference type="RefSeq" id="WP_094208967.1">
    <property type="nucleotide sequence ID" value="NZ_NDYE01000016.1"/>
</dbReference>
<dbReference type="PANTHER" id="PTHR30006">
    <property type="entry name" value="THIAMINE-BINDING PERIPLASMIC PROTEIN-RELATED"/>
    <property type="match status" value="1"/>
</dbReference>
<organism evidence="3 4">
    <name type="scientific">Finegoldia magna</name>
    <name type="common">Peptostreptococcus magnus</name>
    <dbReference type="NCBI Taxonomy" id="1260"/>
    <lineage>
        <taxon>Bacteria</taxon>
        <taxon>Bacillati</taxon>
        <taxon>Bacillota</taxon>
        <taxon>Tissierellia</taxon>
        <taxon>Tissierellales</taxon>
        <taxon>Peptoniphilaceae</taxon>
        <taxon>Finegoldia</taxon>
    </lineage>
</organism>